<sequence length="115" mass="13070">MVTAALLVSGIGVVAPITVRCGRLWQQTRYRQLALDELTNHMERLVELPIDEIAKEADEFEVSEAARTLLPDVVMDAKIVRNDNDAQLHLSINWKRVGNPDPLRLVAWLNRENDQ</sequence>
<name>M5RRI2_9BACT</name>
<accession>M5RRI2</accession>
<reference evidence="1 2" key="1">
    <citation type="journal article" date="2013" name="Mar. Genomics">
        <title>Expression of sulfatases in Rhodopirellula baltica and the diversity of sulfatases in the genus Rhodopirellula.</title>
        <authorList>
            <person name="Wegner C.E."/>
            <person name="Richter-Heitmann T."/>
            <person name="Klindworth A."/>
            <person name="Klockow C."/>
            <person name="Richter M."/>
            <person name="Achstetter T."/>
            <person name="Glockner F.O."/>
            <person name="Harder J."/>
        </authorList>
    </citation>
    <scope>NUCLEOTIDE SEQUENCE [LARGE SCALE GENOMIC DNA]</scope>
    <source>
        <strain evidence="1 2">SM1</strain>
    </source>
</reference>
<dbReference type="AlphaFoldDB" id="M5RRI2"/>
<protein>
    <submittedName>
        <fullName evidence="1">Uncharacterized protein</fullName>
    </submittedName>
</protein>
<dbReference type="EMBL" id="ANOG01000178">
    <property type="protein sequence ID" value="EMI21895.1"/>
    <property type="molecule type" value="Genomic_DNA"/>
</dbReference>
<evidence type="ECO:0000313" key="2">
    <source>
        <dbReference type="Proteomes" id="UP000011991"/>
    </source>
</evidence>
<dbReference type="PATRIC" id="fig|1265738.3.peg.1175"/>
<evidence type="ECO:0000313" key="1">
    <source>
        <dbReference type="EMBL" id="EMI21895.1"/>
    </source>
</evidence>
<keyword evidence="2" id="KW-1185">Reference proteome</keyword>
<comment type="caution">
    <text evidence="1">The sequence shown here is derived from an EMBL/GenBank/DDBJ whole genome shotgun (WGS) entry which is preliminary data.</text>
</comment>
<proteinExistence type="predicted"/>
<organism evidence="1 2">
    <name type="scientific">Rhodopirellula maiorica SM1</name>
    <dbReference type="NCBI Taxonomy" id="1265738"/>
    <lineage>
        <taxon>Bacteria</taxon>
        <taxon>Pseudomonadati</taxon>
        <taxon>Planctomycetota</taxon>
        <taxon>Planctomycetia</taxon>
        <taxon>Pirellulales</taxon>
        <taxon>Pirellulaceae</taxon>
        <taxon>Novipirellula</taxon>
    </lineage>
</organism>
<gene>
    <name evidence="1" type="ORF">RMSM_01179</name>
</gene>
<dbReference type="Proteomes" id="UP000011991">
    <property type="component" value="Unassembled WGS sequence"/>
</dbReference>